<reference evidence="2" key="1">
    <citation type="submission" date="2018-06" db="EMBL/GenBank/DDBJ databases">
        <authorList>
            <person name="Zhirakovskaya E."/>
        </authorList>
    </citation>
    <scope>NUCLEOTIDE SEQUENCE</scope>
</reference>
<dbReference type="PANTHER" id="PTHR34301">
    <property type="entry name" value="DNA-BINDING PROTEIN-RELATED"/>
    <property type="match status" value="1"/>
</dbReference>
<sequence>MSWISKLFRRTDEQEYTYEETPTVVQPARRAHIDDSEVNLPRFKNMVGGVDGGHHKTDAERVRAKLRDAFTPSHPVTDVRMFAGREDLLLTLIRAIEDQRLHAVIYGDRGIGKTSMLHVLTQLAKEAQYTVRYTSCGVGTEFSEIFRAVAADISLLYHEDYDPTDPAIEHGGTLADKLPEGRLSVAQMTDLLSKIHGTRILIILDEFDRADSAQFRQQVAELIKNLSDRSIAVQMVIAGVASNLTELIAHIPSIRRNIMGLPIDVMNPQEIEELVKNGEWASGLKFQPKAIENIIKLSNGSPYLASLLGQHAGLAATQRDAVRVTPEDIKAAVRQALEEVRLRISPRHIVLVDKAVANGNFETLRDMAASSMANAGQIL</sequence>
<protein>
    <recommendedName>
        <fullName evidence="1">ORC1/DEAH AAA+ ATPase domain-containing protein</fullName>
    </recommendedName>
</protein>
<feature type="domain" description="ORC1/DEAH AAA+ ATPase" evidence="1">
    <location>
        <begin position="99"/>
        <end position="246"/>
    </location>
</feature>
<dbReference type="Pfam" id="PF13401">
    <property type="entry name" value="AAA_22"/>
    <property type="match status" value="1"/>
</dbReference>
<evidence type="ECO:0000259" key="1">
    <source>
        <dbReference type="Pfam" id="PF13401"/>
    </source>
</evidence>
<dbReference type="PANTHER" id="PTHR34301:SF8">
    <property type="entry name" value="ATPASE DOMAIN-CONTAINING PROTEIN"/>
    <property type="match status" value="1"/>
</dbReference>
<dbReference type="GO" id="GO:0016887">
    <property type="term" value="F:ATP hydrolysis activity"/>
    <property type="evidence" value="ECO:0007669"/>
    <property type="project" value="InterPro"/>
</dbReference>
<dbReference type="Gene3D" id="3.40.50.300">
    <property type="entry name" value="P-loop containing nucleotide triphosphate hydrolases"/>
    <property type="match status" value="1"/>
</dbReference>
<dbReference type="EMBL" id="UOEF01000403">
    <property type="protein sequence ID" value="VAW04425.1"/>
    <property type="molecule type" value="Genomic_DNA"/>
</dbReference>
<organism evidence="2">
    <name type="scientific">hydrothermal vent metagenome</name>
    <dbReference type="NCBI Taxonomy" id="652676"/>
    <lineage>
        <taxon>unclassified sequences</taxon>
        <taxon>metagenomes</taxon>
        <taxon>ecological metagenomes</taxon>
    </lineage>
</organism>
<dbReference type="AlphaFoldDB" id="A0A3B0SEM4"/>
<dbReference type="SUPFAM" id="SSF52540">
    <property type="entry name" value="P-loop containing nucleoside triphosphate hydrolases"/>
    <property type="match status" value="1"/>
</dbReference>
<accession>A0A3B0SEM4</accession>
<name>A0A3B0SEM4_9ZZZZ</name>
<gene>
    <name evidence="2" type="ORF">MNBD_ALPHA04-1751</name>
</gene>
<evidence type="ECO:0000313" key="2">
    <source>
        <dbReference type="EMBL" id="VAW04425.1"/>
    </source>
</evidence>
<proteinExistence type="predicted"/>
<dbReference type="InterPro" id="IPR027417">
    <property type="entry name" value="P-loop_NTPase"/>
</dbReference>
<dbReference type="InterPro" id="IPR049945">
    <property type="entry name" value="AAA_22"/>
</dbReference>
<feature type="non-terminal residue" evidence="2">
    <location>
        <position position="379"/>
    </location>
</feature>